<sequence>MKLILIALLGLAAIVTSQPVDEAAAPHGVPVEGVAVEAEPIHDMEGSEAGLKFIEHKLEHWLKKCYKKGGCGSGYGYGGYPAYPYPVPVYTPVYTPVYHGVYAAPYGGGYGGSHGLYGGYGSYGGYGDYGYGGYGYGR</sequence>
<proteinExistence type="predicted"/>
<protein>
    <submittedName>
        <fullName evidence="2">Uncharacterized protein</fullName>
    </submittedName>
</protein>
<evidence type="ECO:0000313" key="3">
    <source>
        <dbReference type="Proteomes" id="UP000820818"/>
    </source>
</evidence>
<feature type="chain" id="PRO_5042293986" evidence="1">
    <location>
        <begin position="18"/>
        <end position="138"/>
    </location>
</feature>
<reference evidence="2 3" key="1">
    <citation type="submission" date="2022-05" db="EMBL/GenBank/DDBJ databases">
        <title>A multi-omics perspective on studying reproductive biology in Daphnia sinensis.</title>
        <authorList>
            <person name="Jia J."/>
        </authorList>
    </citation>
    <scope>NUCLEOTIDE SEQUENCE [LARGE SCALE GENOMIC DNA]</scope>
    <source>
        <strain evidence="2 3">WSL</strain>
    </source>
</reference>
<keyword evidence="3" id="KW-1185">Reference proteome</keyword>
<gene>
    <name evidence="2" type="ORF">GHT06_021876</name>
</gene>
<dbReference type="EMBL" id="WJBH02000010">
    <property type="protein sequence ID" value="KAI9551543.1"/>
    <property type="molecule type" value="Genomic_DNA"/>
</dbReference>
<organism evidence="2 3">
    <name type="scientific">Daphnia sinensis</name>
    <dbReference type="NCBI Taxonomy" id="1820382"/>
    <lineage>
        <taxon>Eukaryota</taxon>
        <taxon>Metazoa</taxon>
        <taxon>Ecdysozoa</taxon>
        <taxon>Arthropoda</taxon>
        <taxon>Crustacea</taxon>
        <taxon>Branchiopoda</taxon>
        <taxon>Diplostraca</taxon>
        <taxon>Cladocera</taxon>
        <taxon>Anomopoda</taxon>
        <taxon>Daphniidae</taxon>
        <taxon>Daphnia</taxon>
        <taxon>Daphnia similis group</taxon>
    </lineage>
</organism>
<dbReference type="Proteomes" id="UP000820818">
    <property type="component" value="Linkage Group LG10"/>
</dbReference>
<accession>A0AAD5KX38</accession>
<evidence type="ECO:0000313" key="2">
    <source>
        <dbReference type="EMBL" id="KAI9551543.1"/>
    </source>
</evidence>
<evidence type="ECO:0000256" key="1">
    <source>
        <dbReference type="SAM" id="SignalP"/>
    </source>
</evidence>
<dbReference type="AlphaFoldDB" id="A0AAD5KX38"/>
<name>A0AAD5KX38_9CRUS</name>
<comment type="caution">
    <text evidence="2">The sequence shown here is derived from an EMBL/GenBank/DDBJ whole genome shotgun (WGS) entry which is preliminary data.</text>
</comment>
<keyword evidence="1" id="KW-0732">Signal</keyword>
<feature type="signal peptide" evidence="1">
    <location>
        <begin position="1"/>
        <end position="17"/>
    </location>
</feature>